<accession>A0A9W7DQ87</accession>
<evidence type="ECO:0000256" key="2">
    <source>
        <dbReference type="SAM" id="SignalP"/>
    </source>
</evidence>
<gene>
    <name evidence="4" type="ORF">TrST_g4238</name>
</gene>
<dbReference type="SMART" id="SM00228">
    <property type="entry name" value="PDZ"/>
    <property type="match status" value="1"/>
</dbReference>
<evidence type="ECO:0000259" key="3">
    <source>
        <dbReference type="PROSITE" id="PS50106"/>
    </source>
</evidence>
<dbReference type="InterPro" id="IPR036034">
    <property type="entry name" value="PDZ_sf"/>
</dbReference>
<comment type="caution">
    <text evidence="4">The sequence shown here is derived from an EMBL/GenBank/DDBJ whole genome shotgun (WGS) entry which is preliminary data.</text>
</comment>
<proteinExistence type="predicted"/>
<name>A0A9W7DQ87_9STRA</name>
<dbReference type="OrthoDB" id="42569at2759"/>
<dbReference type="Proteomes" id="UP001165085">
    <property type="component" value="Unassembled WGS sequence"/>
</dbReference>
<reference evidence="5" key="1">
    <citation type="journal article" date="2023" name="Commun. Biol.">
        <title>Genome analysis of Parmales, the sister group of diatoms, reveals the evolutionary specialization of diatoms from phago-mixotrophs to photoautotrophs.</title>
        <authorList>
            <person name="Ban H."/>
            <person name="Sato S."/>
            <person name="Yoshikawa S."/>
            <person name="Yamada K."/>
            <person name="Nakamura Y."/>
            <person name="Ichinomiya M."/>
            <person name="Sato N."/>
            <person name="Blanc-Mathieu R."/>
            <person name="Endo H."/>
            <person name="Kuwata A."/>
            <person name="Ogata H."/>
        </authorList>
    </citation>
    <scope>NUCLEOTIDE SEQUENCE [LARGE SCALE GENOMIC DNA]</scope>
    <source>
        <strain evidence="5">NIES 3701</strain>
    </source>
</reference>
<dbReference type="PROSITE" id="PS50106">
    <property type="entry name" value="PDZ"/>
    <property type="match status" value="1"/>
</dbReference>
<feature type="chain" id="PRO_5040843231" description="PDZ domain-containing protein" evidence="2">
    <location>
        <begin position="18"/>
        <end position="284"/>
    </location>
</feature>
<dbReference type="AlphaFoldDB" id="A0A9W7DQ87"/>
<evidence type="ECO:0000256" key="1">
    <source>
        <dbReference type="SAM" id="MobiDB-lite"/>
    </source>
</evidence>
<feature type="region of interest" description="Disordered" evidence="1">
    <location>
        <begin position="251"/>
        <end position="284"/>
    </location>
</feature>
<evidence type="ECO:0000313" key="5">
    <source>
        <dbReference type="Proteomes" id="UP001165085"/>
    </source>
</evidence>
<dbReference type="EMBL" id="BRXY01000008">
    <property type="protein sequence ID" value="GMH52159.1"/>
    <property type="molecule type" value="Genomic_DNA"/>
</dbReference>
<dbReference type="InterPro" id="IPR001478">
    <property type="entry name" value="PDZ"/>
</dbReference>
<feature type="compositionally biased region" description="Polar residues" evidence="1">
    <location>
        <begin position="275"/>
        <end position="284"/>
    </location>
</feature>
<keyword evidence="2" id="KW-0732">Signal</keyword>
<protein>
    <recommendedName>
        <fullName evidence="3">PDZ domain-containing protein</fullName>
    </recommendedName>
</protein>
<organism evidence="4 5">
    <name type="scientific">Triparma strigata</name>
    <dbReference type="NCBI Taxonomy" id="1606541"/>
    <lineage>
        <taxon>Eukaryota</taxon>
        <taxon>Sar</taxon>
        <taxon>Stramenopiles</taxon>
        <taxon>Ochrophyta</taxon>
        <taxon>Bolidophyceae</taxon>
        <taxon>Parmales</taxon>
        <taxon>Triparmaceae</taxon>
        <taxon>Triparma</taxon>
    </lineage>
</organism>
<feature type="domain" description="PDZ" evidence="3">
    <location>
        <begin position="56"/>
        <end position="131"/>
    </location>
</feature>
<keyword evidence="5" id="KW-1185">Reference proteome</keyword>
<dbReference type="SUPFAM" id="SSF50156">
    <property type="entry name" value="PDZ domain-like"/>
    <property type="match status" value="1"/>
</dbReference>
<feature type="signal peptide" evidence="2">
    <location>
        <begin position="1"/>
        <end position="17"/>
    </location>
</feature>
<evidence type="ECO:0000313" key="4">
    <source>
        <dbReference type="EMBL" id="GMH52159.1"/>
    </source>
</evidence>
<dbReference type="Gene3D" id="2.30.42.10">
    <property type="match status" value="1"/>
</dbReference>
<sequence length="284" mass="30580">MYTYFAVFAFLLSTVGSFHLSTKIQIRAGRRWTQRTFVGHTNLHAAAVELSNFPTAVTYEVEAGPPLGVILEEFQSTSDSSVTPLVVSDVSEGLNAARLGVRTGDVLIGINGLSVLAPTIGFDIVMEAIKNEFMGETGKVKVTFFKGSEFGGVEGFDSLLGTILGGGEVEEVVEEVADVGGEGEVLNVFKDLNIEEEEVKEVGVGELFGSLFKETVSAVSTGLKEEPEEKQKEKGKGLFGGMFSQEVVQMEENPNQFANPLDDEAREMEGPRDAPNSNALDLQD</sequence>